<evidence type="ECO:0000256" key="5">
    <source>
        <dbReference type="SAM" id="MobiDB-lite"/>
    </source>
</evidence>
<gene>
    <name evidence="10" type="primary">RPL11_0</name>
    <name evidence="10" type="ORF">Zm00014a_040352</name>
</gene>
<evidence type="ECO:0000256" key="6">
    <source>
        <dbReference type="SAM" id="Phobius"/>
    </source>
</evidence>
<dbReference type="GO" id="GO:0003735">
    <property type="term" value="F:structural constituent of ribosome"/>
    <property type="evidence" value="ECO:0007669"/>
    <property type="project" value="InterPro"/>
</dbReference>
<feature type="domain" description="Large ribosomal subunit protein uL5 C-terminal" evidence="8">
    <location>
        <begin position="352"/>
        <end position="400"/>
    </location>
</feature>
<feature type="transmembrane region" description="Helical" evidence="6">
    <location>
        <begin position="244"/>
        <end position="262"/>
    </location>
</feature>
<dbReference type="InterPro" id="IPR058352">
    <property type="entry name" value="DUF8039"/>
</dbReference>
<dbReference type="InterPro" id="IPR022803">
    <property type="entry name" value="Ribosomal_uL5_dom_sf"/>
</dbReference>
<evidence type="ECO:0000313" key="10">
    <source>
        <dbReference type="EMBL" id="PWZ34036.1"/>
    </source>
</evidence>
<reference evidence="10 11" key="1">
    <citation type="journal article" date="2018" name="Nat. Genet.">
        <title>Extensive intraspecific gene order and gene structural variations between Mo17 and other maize genomes.</title>
        <authorList>
            <person name="Sun S."/>
            <person name="Zhou Y."/>
            <person name="Chen J."/>
            <person name="Shi J."/>
            <person name="Zhao H."/>
            <person name="Zhao H."/>
            <person name="Song W."/>
            <person name="Zhang M."/>
            <person name="Cui Y."/>
            <person name="Dong X."/>
            <person name="Liu H."/>
            <person name="Ma X."/>
            <person name="Jiao Y."/>
            <person name="Wang B."/>
            <person name="Wei X."/>
            <person name="Stein J.C."/>
            <person name="Glaubitz J.C."/>
            <person name="Lu F."/>
            <person name="Yu G."/>
            <person name="Liang C."/>
            <person name="Fengler K."/>
            <person name="Li B."/>
            <person name="Rafalski A."/>
            <person name="Schnable P.S."/>
            <person name="Ware D.H."/>
            <person name="Buckler E.S."/>
            <person name="Lai J."/>
        </authorList>
    </citation>
    <scope>NUCLEOTIDE SEQUENCE [LARGE SCALE GENOMIC DNA]</scope>
    <source>
        <strain evidence="11">cv. Missouri 17</strain>
        <tissue evidence="10">Seedling</tissue>
    </source>
</reference>
<dbReference type="GO" id="GO:0006412">
    <property type="term" value="P:translation"/>
    <property type="evidence" value="ECO:0007669"/>
    <property type="project" value="InterPro"/>
</dbReference>
<protein>
    <submittedName>
        <fullName evidence="10">60S ribosomal protein L11</fullName>
    </submittedName>
</protein>
<dbReference type="Pfam" id="PF26133">
    <property type="entry name" value="DUF8039"/>
    <property type="match status" value="1"/>
</dbReference>
<keyword evidence="3 10" id="KW-0689">Ribosomal protein</keyword>
<dbReference type="InterPro" id="IPR031310">
    <property type="entry name" value="Ribosomal_uL5_N"/>
</dbReference>
<evidence type="ECO:0000259" key="9">
    <source>
        <dbReference type="Pfam" id="PF26133"/>
    </source>
</evidence>
<keyword evidence="6" id="KW-0812">Transmembrane</keyword>
<dbReference type="Proteomes" id="UP000251960">
    <property type="component" value="Chromosome 3"/>
</dbReference>
<dbReference type="ExpressionAtlas" id="A0A3L6FLG6">
    <property type="expression patterns" value="baseline and differential"/>
</dbReference>
<dbReference type="SUPFAM" id="SSF55282">
    <property type="entry name" value="RL5-like"/>
    <property type="match status" value="1"/>
</dbReference>
<accession>A0A3L6FLG6</accession>
<dbReference type="FunFam" id="3.30.1440.10:FF:000002">
    <property type="entry name" value="60S ribosomal protein L11"/>
    <property type="match status" value="1"/>
</dbReference>
<sequence length="403" mass="44680">MDILATTIGSNHPGRTTGEVIKCKLVVQIGPQSVVVARGQAYPPKDVVTVHGIERQDDHTKVQVDFVFDNFLEFPLPIPIAGGDMFNLGEAKNSFVLWPKSGIQLAEETTVHAKPQQVPDTSPQGHAGFATCPLLPDEIANVRERLLDFFMNEPNESLYEQKPEETAPVLPSSVIASTTARSKPHTSRFEYVENAPAPKTGSSSEGNLMSGHVAPPKSSNFFVEFGMDSGYHKKYTSSSSKVQSLNLLLVLIMLIPFSSVFFSAHRIIRSSRVCDSDDVSWWCLRFQASEKKQSNPMREMKVQKLVLNISVDESGDRLTRAAKVLEQLSGQSPVFSKARYTVRSFGIRRSEKIACYVTVRGEKAMQLLESGLKVKENELLRRNFSDTGCFGFGIQEHIDLGIK</sequence>
<evidence type="ECO:0000256" key="2">
    <source>
        <dbReference type="ARBA" id="ARBA00011133"/>
    </source>
</evidence>
<feature type="domain" description="DUF8039" evidence="9">
    <location>
        <begin position="18"/>
        <end position="105"/>
    </location>
</feature>
<keyword evidence="6" id="KW-0472">Membrane</keyword>
<evidence type="ECO:0000256" key="1">
    <source>
        <dbReference type="ARBA" id="ARBA00008553"/>
    </source>
</evidence>
<keyword evidence="6" id="KW-1133">Transmembrane helix</keyword>
<dbReference type="Gene3D" id="3.30.1440.10">
    <property type="match status" value="1"/>
</dbReference>
<comment type="caution">
    <text evidence="10">The sequence shown here is derived from an EMBL/GenBank/DDBJ whole genome shotgun (WGS) entry which is preliminary data.</text>
</comment>
<evidence type="ECO:0000313" key="11">
    <source>
        <dbReference type="Proteomes" id="UP000251960"/>
    </source>
</evidence>
<evidence type="ECO:0000256" key="3">
    <source>
        <dbReference type="ARBA" id="ARBA00022980"/>
    </source>
</evidence>
<dbReference type="PANTHER" id="PTHR11994">
    <property type="entry name" value="60S RIBOSOMAL PROTEIN L11-RELATED"/>
    <property type="match status" value="1"/>
</dbReference>
<proteinExistence type="inferred from homology"/>
<dbReference type="InterPro" id="IPR002132">
    <property type="entry name" value="Ribosomal_uL5"/>
</dbReference>
<comment type="subunit">
    <text evidence="2">Component of the large ribosomal subunit.</text>
</comment>
<feature type="region of interest" description="Disordered" evidence="5">
    <location>
        <begin position="178"/>
        <end position="210"/>
    </location>
</feature>
<evidence type="ECO:0000259" key="8">
    <source>
        <dbReference type="Pfam" id="PF00673"/>
    </source>
</evidence>
<dbReference type="Pfam" id="PF00673">
    <property type="entry name" value="Ribosomal_L5_C"/>
    <property type="match status" value="1"/>
</dbReference>
<evidence type="ECO:0000259" key="7">
    <source>
        <dbReference type="Pfam" id="PF00281"/>
    </source>
</evidence>
<dbReference type="GO" id="GO:0005840">
    <property type="term" value="C:ribosome"/>
    <property type="evidence" value="ECO:0007669"/>
    <property type="project" value="UniProtKB-KW"/>
</dbReference>
<dbReference type="InterPro" id="IPR020929">
    <property type="entry name" value="Ribosomal_uL5_CS"/>
</dbReference>
<dbReference type="PROSITE" id="PS00358">
    <property type="entry name" value="RIBOSOMAL_L5"/>
    <property type="match status" value="1"/>
</dbReference>
<comment type="similarity">
    <text evidence="1">Belongs to the universal ribosomal protein uL5 family.</text>
</comment>
<keyword evidence="4" id="KW-0687">Ribonucleoprotein</keyword>
<dbReference type="AlphaFoldDB" id="A0A3L6FLG6"/>
<dbReference type="GO" id="GO:1990904">
    <property type="term" value="C:ribonucleoprotein complex"/>
    <property type="evidence" value="ECO:0007669"/>
    <property type="project" value="UniProtKB-KW"/>
</dbReference>
<dbReference type="Pfam" id="PF00281">
    <property type="entry name" value="Ribosomal_L5"/>
    <property type="match status" value="1"/>
</dbReference>
<organism evidence="10 11">
    <name type="scientific">Zea mays</name>
    <name type="common">Maize</name>
    <dbReference type="NCBI Taxonomy" id="4577"/>
    <lineage>
        <taxon>Eukaryota</taxon>
        <taxon>Viridiplantae</taxon>
        <taxon>Streptophyta</taxon>
        <taxon>Embryophyta</taxon>
        <taxon>Tracheophyta</taxon>
        <taxon>Spermatophyta</taxon>
        <taxon>Magnoliopsida</taxon>
        <taxon>Liliopsida</taxon>
        <taxon>Poales</taxon>
        <taxon>Poaceae</taxon>
        <taxon>PACMAD clade</taxon>
        <taxon>Panicoideae</taxon>
        <taxon>Andropogonodae</taxon>
        <taxon>Andropogoneae</taxon>
        <taxon>Tripsacinae</taxon>
        <taxon>Zea</taxon>
    </lineage>
</organism>
<feature type="domain" description="Large ribosomal subunit protein uL5 N-terminal" evidence="7">
    <location>
        <begin position="295"/>
        <end position="348"/>
    </location>
</feature>
<dbReference type="InterPro" id="IPR031309">
    <property type="entry name" value="Ribosomal_uL5_C"/>
</dbReference>
<evidence type="ECO:0000256" key="4">
    <source>
        <dbReference type="ARBA" id="ARBA00023274"/>
    </source>
</evidence>
<name>A0A3L6FLG6_MAIZE</name>
<dbReference type="EMBL" id="NCVQ01000004">
    <property type="protein sequence ID" value="PWZ34036.1"/>
    <property type="molecule type" value="Genomic_DNA"/>
</dbReference>